<dbReference type="OrthoDB" id="1665128at2"/>
<keyword evidence="8" id="KW-1185">Reference proteome</keyword>
<evidence type="ECO:0000256" key="1">
    <source>
        <dbReference type="ARBA" id="ARBA00007039"/>
    </source>
</evidence>
<dbReference type="GO" id="GO:0006515">
    <property type="term" value="P:protein quality control for misfolded or incompletely synthesized proteins"/>
    <property type="evidence" value="ECO:0007669"/>
    <property type="project" value="TreeGrafter"/>
</dbReference>
<evidence type="ECO:0000256" key="3">
    <source>
        <dbReference type="ARBA" id="ARBA00022670"/>
    </source>
</evidence>
<dbReference type="AlphaFoldDB" id="A0A1Y3XVC3"/>
<keyword evidence="4" id="KW-0378">Hydrolase</keyword>
<comment type="similarity">
    <text evidence="1 6">Belongs to the peptidase S14 family.</text>
</comment>
<protein>
    <recommendedName>
        <fullName evidence="6">ATP-dependent Clp protease proteolytic subunit</fullName>
    </recommendedName>
</protein>
<evidence type="ECO:0000256" key="2">
    <source>
        <dbReference type="ARBA" id="ARBA00022490"/>
    </source>
</evidence>
<dbReference type="PRINTS" id="PR00127">
    <property type="entry name" value="CLPPROTEASEP"/>
</dbReference>
<sequence length="198" mass="21467">MEQRIISPRTMRETARGIALTSIYDEMLSRRELSVTGAIDAAMAFDICQQLLQLEHDDTSAEVTLYVASPGGSVSAGLAIVDTMRTIACPVRTVCLDTAASMGAIIFVSGDRREMFPHAELMIHDPLIQNAGGSALSVQETSRRLMGLRRTLSQILADRSGLSVKRVQTLTAKDTFLTAERAVELGFADAIVEPRKVA</sequence>
<dbReference type="Proteomes" id="UP000195781">
    <property type="component" value="Unassembled WGS sequence"/>
</dbReference>
<evidence type="ECO:0000256" key="5">
    <source>
        <dbReference type="ARBA" id="ARBA00022825"/>
    </source>
</evidence>
<name>A0A1Y3XVC3_9ACTN</name>
<keyword evidence="5" id="KW-0720">Serine protease</keyword>
<dbReference type="SUPFAM" id="SSF52096">
    <property type="entry name" value="ClpP/crotonase"/>
    <property type="match status" value="1"/>
</dbReference>
<keyword evidence="3 7" id="KW-0645">Protease</keyword>
<dbReference type="GO" id="GO:0004252">
    <property type="term" value="F:serine-type endopeptidase activity"/>
    <property type="evidence" value="ECO:0007669"/>
    <property type="project" value="InterPro"/>
</dbReference>
<evidence type="ECO:0000313" key="8">
    <source>
        <dbReference type="Proteomes" id="UP000195781"/>
    </source>
</evidence>
<dbReference type="RefSeq" id="WP_094334945.1">
    <property type="nucleotide sequence ID" value="NZ_NFIE01000003.1"/>
</dbReference>
<dbReference type="Pfam" id="PF00574">
    <property type="entry name" value="CLP_protease"/>
    <property type="match status" value="1"/>
</dbReference>
<accession>A0A1Y3XVC3</accession>
<dbReference type="Gene3D" id="3.90.226.10">
    <property type="entry name" value="2-enoyl-CoA Hydratase, Chain A, domain 1"/>
    <property type="match status" value="1"/>
</dbReference>
<evidence type="ECO:0000313" key="7">
    <source>
        <dbReference type="EMBL" id="OUN89504.1"/>
    </source>
</evidence>
<dbReference type="InterPro" id="IPR023562">
    <property type="entry name" value="ClpP/TepA"/>
</dbReference>
<dbReference type="CDD" id="cd07017">
    <property type="entry name" value="S14_ClpP_2"/>
    <property type="match status" value="1"/>
</dbReference>
<keyword evidence="2" id="KW-0963">Cytoplasm</keyword>
<dbReference type="GO" id="GO:0004176">
    <property type="term" value="F:ATP-dependent peptidase activity"/>
    <property type="evidence" value="ECO:0007669"/>
    <property type="project" value="InterPro"/>
</dbReference>
<proteinExistence type="inferred from homology"/>
<evidence type="ECO:0000256" key="6">
    <source>
        <dbReference type="RuleBase" id="RU003567"/>
    </source>
</evidence>
<organism evidence="7 8">
    <name type="scientific">[Collinsella] massiliensis</name>
    <dbReference type="NCBI Taxonomy" id="1232426"/>
    <lineage>
        <taxon>Bacteria</taxon>
        <taxon>Bacillati</taxon>
        <taxon>Actinomycetota</taxon>
        <taxon>Coriobacteriia</taxon>
        <taxon>Coriobacteriales</taxon>
        <taxon>Coriobacteriaceae</taxon>
        <taxon>Enorma</taxon>
    </lineage>
</organism>
<comment type="caution">
    <text evidence="7">The sequence shown here is derived from an EMBL/GenBank/DDBJ whole genome shotgun (WGS) entry which is preliminary data.</text>
</comment>
<dbReference type="InterPro" id="IPR029045">
    <property type="entry name" value="ClpP/crotonase-like_dom_sf"/>
</dbReference>
<reference evidence="8" key="1">
    <citation type="submission" date="2017-04" db="EMBL/GenBank/DDBJ databases">
        <title>Function of individual gut microbiota members based on whole genome sequencing of pure cultures obtained from chicken caecum.</title>
        <authorList>
            <person name="Medvecky M."/>
            <person name="Cejkova D."/>
            <person name="Polansky O."/>
            <person name="Karasova D."/>
            <person name="Kubasova T."/>
            <person name="Cizek A."/>
            <person name="Rychlik I."/>
        </authorList>
    </citation>
    <scope>NUCLEOTIDE SEQUENCE [LARGE SCALE GENOMIC DNA]</scope>
    <source>
        <strain evidence="8">An5</strain>
    </source>
</reference>
<dbReference type="PANTHER" id="PTHR10381:SF70">
    <property type="entry name" value="ATP-DEPENDENT CLP PROTEASE PROTEOLYTIC SUBUNIT"/>
    <property type="match status" value="1"/>
</dbReference>
<dbReference type="PANTHER" id="PTHR10381">
    <property type="entry name" value="ATP-DEPENDENT CLP PROTEASE PROTEOLYTIC SUBUNIT"/>
    <property type="match status" value="1"/>
</dbReference>
<dbReference type="InterPro" id="IPR001907">
    <property type="entry name" value="ClpP"/>
</dbReference>
<gene>
    <name evidence="7" type="ORF">B5G02_01770</name>
</gene>
<dbReference type="GO" id="GO:0051117">
    <property type="term" value="F:ATPase binding"/>
    <property type="evidence" value="ECO:0007669"/>
    <property type="project" value="TreeGrafter"/>
</dbReference>
<dbReference type="GO" id="GO:0009368">
    <property type="term" value="C:endopeptidase Clp complex"/>
    <property type="evidence" value="ECO:0007669"/>
    <property type="project" value="TreeGrafter"/>
</dbReference>
<dbReference type="EMBL" id="NFIE01000003">
    <property type="protein sequence ID" value="OUN89504.1"/>
    <property type="molecule type" value="Genomic_DNA"/>
</dbReference>
<evidence type="ECO:0000256" key="4">
    <source>
        <dbReference type="ARBA" id="ARBA00022801"/>
    </source>
</evidence>